<protein>
    <recommendedName>
        <fullName evidence="5">tRNA pseudouridine synthase B</fullName>
        <ecNumber evidence="5">5.4.99.25</ecNumber>
    </recommendedName>
    <alternativeName>
        <fullName evidence="5">tRNA pseudouridine(55) synthase</fullName>
        <shortName evidence="5">Psi55 synthase</shortName>
    </alternativeName>
    <alternativeName>
        <fullName evidence="5">tRNA pseudouridylate synthase</fullName>
    </alternativeName>
    <alternativeName>
        <fullName evidence="5">tRNA-uridine isomerase</fullName>
    </alternativeName>
</protein>
<accession>A0A7C5KC70</accession>
<dbReference type="InterPro" id="IPR020103">
    <property type="entry name" value="PsdUridine_synth_cat_dom_sf"/>
</dbReference>
<dbReference type="Pfam" id="PF16198">
    <property type="entry name" value="TruB_C_2"/>
    <property type="match status" value="1"/>
</dbReference>
<dbReference type="GO" id="GO:0003723">
    <property type="term" value="F:RNA binding"/>
    <property type="evidence" value="ECO:0007669"/>
    <property type="project" value="InterPro"/>
</dbReference>
<dbReference type="InterPro" id="IPR015240">
    <property type="entry name" value="tRNA_sdUridine_synth_fam1_C"/>
</dbReference>
<dbReference type="EC" id="5.4.99.25" evidence="5"/>
<dbReference type="NCBIfam" id="TIGR00431">
    <property type="entry name" value="TruB"/>
    <property type="match status" value="1"/>
</dbReference>
<evidence type="ECO:0000259" key="7">
    <source>
        <dbReference type="Pfam" id="PF09157"/>
    </source>
</evidence>
<organism evidence="9">
    <name type="scientific">Thermodesulfobium narugense</name>
    <dbReference type="NCBI Taxonomy" id="184064"/>
    <lineage>
        <taxon>Bacteria</taxon>
        <taxon>Pseudomonadati</taxon>
        <taxon>Thermodesulfobiota</taxon>
        <taxon>Thermodesulfobiia</taxon>
        <taxon>Thermodesulfobiales</taxon>
        <taxon>Thermodesulfobiaceae</taxon>
        <taxon>Thermodesulfobium</taxon>
    </lineage>
</organism>
<dbReference type="InterPro" id="IPR014780">
    <property type="entry name" value="tRNA_psdUridine_synth_TruB"/>
</dbReference>
<comment type="caution">
    <text evidence="9">The sequence shown here is derived from an EMBL/GenBank/DDBJ whole genome shotgun (WGS) entry which is preliminary data.</text>
</comment>
<feature type="domain" description="Pseudouridine synthase II N-terminal" evidence="6">
    <location>
        <begin position="38"/>
        <end position="184"/>
    </location>
</feature>
<dbReference type="PANTHER" id="PTHR13767:SF2">
    <property type="entry name" value="PSEUDOURIDYLATE SYNTHASE TRUB1"/>
    <property type="match status" value="1"/>
</dbReference>
<evidence type="ECO:0000256" key="3">
    <source>
        <dbReference type="ARBA" id="ARBA00022694"/>
    </source>
</evidence>
<evidence type="ECO:0000259" key="8">
    <source>
        <dbReference type="Pfam" id="PF16198"/>
    </source>
</evidence>
<dbReference type="GO" id="GO:0031119">
    <property type="term" value="P:tRNA pseudouridine synthesis"/>
    <property type="evidence" value="ECO:0007669"/>
    <property type="project" value="UniProtKB-UniRule"/>
</dbReference>
<dbReference type="SUPFAM" id="SSF55120">
    <property type="entry name" value="Pseudouridine synthase"/>
    <property type="match status" value="1"/>
</dbReference>
<feature type="active site" description="Nucleophile" evidence="5">
    <location>
        <position position="51"/>
    </location>
</feature>
<evidence type="ECO:0000313" key="9">
    <source>
        <dbReference type="EMBL" id="HHI65078.1"/>
    </source>
</evidence>
<dbReference type="EMBL" id="DRUY01000035">
    <property type="protein sequence ID" value="HHI65078.1"/>
    <property type="molecule type" value="Genomic_DNA"/>
</dbReference>
<dbReference type="GO" id="GO:0160148">
    <property type="term" value="F:tRNA pseudouridine(55) synthase activity"/>
    <property type="evidence" value="ECO:0007669"/>
    <property type="project" value="UniProtKB-EC"/>
</dbReference>
<feature type="domain" description="tRNA pseudouridylate synthase B C-terminal" evidence="8">
    <location>
        <begin position="185"/>
        <end position="243"/>
    </location>
</feature>
<comment type="catalytic activity">
    <reaction evidence="1 5">
        <text>uridine(55) in tRNA = pseudouridine(55) in tRNA</text>
        <dbReference type="Rhea" id="RHEA:42532"/>
        <dbReference type="Rhea" id="RHEA-COMP:10101"/>
        <dbReference type="Rhea" id="RHEA-COMP:10102"/>
        <dbReference type="ChEBI" id="CHEBI:65314"/>
        <dbReference type="ChEBI" id="CHEBI:65315"/>
        <dbReference type="EC" id="5.4.99.25"/>
    </reaction>
</comment>
<evidence type="ECO:0000256" key="4">
    <source>
        <dbReference type="ARBA" id="ARBA00023235"/>
    </source>
</evidence>
<evidence type="ECO:0000259" key="6">
    <source>
        <dbReference type="Pfam" id="PF01509"/>
    </source>
</evidence>
<reference evidence="9" key="1">
    <citation type="journal article" date="2020" name="mSystems">
        <title>Genome- and Community-Level Interaction Insights into Carbon Utilization and Element Cycling Functions of Hydrothermarchaeota in Hydrothermal Sediment.</title>
        <authorList>
            <person name="Zhou Z."/>
            <person name="Liu Y."/>
            <person name="Xu W."/>
            <person name="Pan J."/>
            <person name="Luo Z.H."/>
            <person name="Li M."/>
        </authorList>
    </citation>
    <scope>NUCLEOTIDE SEQUENCE [LARGE SCALE GENOMIC DNA]</scope>
    <source>
        <strain evidence="9">SpSt-1019</strain>
    </source>
</reference>
<evidence type="ECO:0000256" key="5">
    <source>
        <dbReference type="HAMAP-Rule" id="MF_01080"/>
    </source>
</evidence>
<evidence type="ECO:0000256" key="2">
    <source>
        <dbReference type="ARBA" id="ARBA00005642"/>
    </source>
</evidence>
<feature type="domain" description="tRNA pseudouridine synthase II TruB subfamily 1 C-terminal" evidence="7">
    <location>
        <begin position="247"/>
        <end position="294"/>
    </location>
</feature>
<sequence length="308" mass="34975">MQRKRFLVISGFLNVFKDLYKSSAEVVEMIKRTFKDAFGVDVKIGHLGTLDPCAVGVLPVALGKATRLCEFIEKNDKKYLFELTLGFKTATGDQEGKVLDVRSVPFISDHLIASVCASLTGCYLQKVPSYSAAKVDGKRFYELARANREVPERYKEVNIKELKFIKRNKNSLWFEVTCSSGTYIRTLCEDISTKLGTIGTMTFLLREASGNFHIKESISITKLMDLIVKREHFKVIIPVNKVLNHIPVVILNYENSKKFVDGQEIWIKKDFGNFEILRVFSICGTFLGLAERSKGEKKIWKPNKVIVI</sequence>
<comment type="function">
    <text evidence="5">Responsible for synthesis of pseudouridine from uracil-55 in the psi GC loop of transfer RNAs.</text>
</comment>
<dbReference type="Gene3D" id="3.30.2350.10">
    <property type="entry name" value="Pseudouridine synthase"/>
    <property type="match status" value="1"/>
</dbReference>
<proteinExistence type="inferred from homology"/>
<gene>
    <name evidence="5 9" type="primary">truB</name>
    <name evidence="9" type="ORF">ENL70_00840</name>
</gene>
<keyword evidence="3 5" id="KW-0819">tRNA processing</keyword>
<dbReference type="InterPro" id="IPR032819">
    <property type="entry name" value="TruB_C"/>
</dbReference>
<dbReference type="HAMAP" id="MF_01080">
    <property type="entry name" value="TruB_bact"/>
    <property type="match status" value="1"/>
</dbReference>
<name>A0A7C5KC70_9BACT</name>
<comment type="similarity">
    <text evidence="2 5">Belongs to the pseudouridine synthase TruB family. Type 1 subfamily.</text>
</comment>
<keyword evidence="4 5" id="KW-0413">Isomerase</keyword>
<dbReference type="Pfam" id="PF01509">
    <property type="entry name" value="TruB_N"/>
    <property type="match status" value="1"/>
</dbReference>
<evidence type="ECO:0000256" key="1">
    <source>
        <dbReference type="ARBA" id="ARBA00000385"/>
    </source>
</evidence>
<dbReference type="AlphaFoldDB" id="A0A7C5KC70"/>
<dbReference type="InterPro" id="IPR002501">
    <property type="entry name" value="PsdUridine_synth_N"/>
</dbReference>
<dbReference type="Pfam" id="PF09157">
    <property type="entry name" value="TruB-C_2"/>
    <property type="match status" value="1"/>
</dbReference>
<dbReference type="GO" id="GO:1990481">
    <property type="term" value="P:mRNA pseudouridine synthesis"/>
    <property type="evidence" value="ECO:0007669"/>
    <property type="project" value="TreeGrafter"/>
</dbReference>
<dbReference type="PANTHER" id="PTHR13767">
    <property type="entry name" value="TRNA-PSEUDOURIDINE SYNTHASE"/>
    <property type="match status" value="1"/>
</dbReference>